<feature type="region of interest" description="Disordered" evidence="1">
    <location>
        <begin position="122"/>
        <end position="142"/>
    </location>
</feature>
<reference evidence="2" key="1">
    <citation type="submission" date="2019-05" db="EMBL/GenBank/DDBJ databases">
        <title>Annotation for the trematode Fasciolopsis buski.</title>
        <authorList>
            <person name="Choi Y.-J."/>
        </authorList>
    </citation>
    <scope>NUCLEOTIDE SEQUENCE</scope>
    <source>
        <strain evidence="2">HT</strain>
        <tissue evidence="2">Whole worm</tissue>
    </source>
</reference>
<dbReference type="InterPro" id="IPR022179">
    <property type="entry name" value="CFAP276"/>
</dbReference>
<dbReference type="EMBL" id="LUCM01004053">
    <property type="protein sequence ID" value="KAA0194917.1"/>
    <property type="molecule type" value="Genomic_DNA"/>
</dbReference>
<evidence type="ECO:0000313" key="2">
    <source>
        <dbReference type="EMBL" id="KAA0194917.1"/>
    </source>
</evidence>
<dbReference type="AlphaFoldDB" id="A0A8E0RZH6"/>
<evidence type="ECO:0000313" key="3">
    <source>
        <dbReference type="Proteomes" id="UP000728185"/>
    </source>
</evidence>
<keyword evidence="3" id="KW-1185">Reference proteome</keyword>
<organism evidence="2 3">
    <name type="scientific">Fasciolopsis buskii</name>
    <dbReference type="NCBI Taxonomy" id="27845"/>
    <lineage>
        <taxon>Eukaryota</taxon>
        <taxon>Metazoa</taxon>
        <taxon>Spiralia</taxon>
        <taxon>Lophotrochozoa</taxon>
        <taxon>Platyhelminthes</taxon>
        <taxon>Trematoda</taxon>
        <taxon>Digenea</taxon>
        <taxon>Plagiorchiida</taxon>
        <taxon>Echinostomata</taxon>
        <taxon>Echinostomatoidea</taxon>
        <taxon>Fasciolidae</taxon>
        <taxon>Fasciolopsis</taxon>
    </lineage>
</organism>
<feature type="non-terminal residue" evidence="2">
    <location>
        <position position="1"/>
    </location>
</feature>
<name>A0A8E0RZH6_9TREM</name>
<proteinExistence type="predicted"/>
<accession>A0A8E0RZH6</accession>
<dbReference type="Proteomes" id="UP000728185">
    <property type="component" value="Unassembled WGS sequence"/>
</dbReference>
<dbReference type="OrthoDB" id="10013535at2759"/>
<gene>
    <name evidence="2" type="ORF">FBUS_08863</name>
</gene>
<evidence type="ECO:0000256" key="1">
    <source>
        <dbReference type="SAM" id="MobiDB-lite"/>
    </source>
</evidence>
<comment type="caution">
    <text evidence="2">The sequence shown here is derived from an EMBL/GenBank/DDBJ whole genome shotgun (WGS) entry which is preliminary data.</text>
</comment>
<dbReference type="Pfam" id="PF12494">
    <property type="entry name" value="DUF3695"/>
    <property type="match status" value="1"/>
</dbReference>
<protein>
    <submittedName>
        <fullName evidence="2">Uncharacterized protein</fullName>
    </submittedName>
</protein>
<sequence length="142" mass="16849">HFISFLQFVQPIGEPWYERVHNNKTLSATRRYIRYHDPEAHKDDLDFRLHSSYDHQVEWNKNLAESLVQPESLRQMNPKELQLYQSVKDYKLPPYRCIQPHGHWEDPTKIPIHKADNAISGEHSQETNAGYSRKPNGSHFMN</sequence>